<evidence type="ECO:0000313" key="1">
    <source>
        <dbReference type="EMBL" id="CAG8854078.1"/>
    </source>
</evidence>
<protein>
    <submittedName>
        <fullName evidence="1">11175_t:CDS:1</fullName>
    </submittedName>
</protein>
<sequence>ELDKNDRCYAGCKLTPLSIFEPEPEIVPKEPVEPVNNNQNI</sequence>
<evidence type="ECO:0000313" key="2">
    <source>
        <dbReference type="Proteomes" id="UP000789901"/>
    </source>
</evidence>
<comment type="caution">
    <text evidence="1">The sequence shown here is derived from an EMBL/GenBank/DDBJ whole genome shotgun (WGS) entry which is preliminary data.</text>
</comment>
<dbReference type="Proteomes" id="UP000789901">
    <property type="component" value="Unassembled WGS sequence"/>
</dbReference>
<reference evidence="1 2" key="1">
    <citation type="submission" date="2021-06" db="EMBL/GenBank/DDBJ databases">
        <authorList>
            <person name="Kallberg Y."/>
            <person name="Tangrot J."/>
            <person name="Rosling A."/>
        </authorList>
    </citation>
    <scope>NUCLEOTIDE SEQUENCE [LARGE SCALE GENOMIC DNA]</scope>
    <source>
        <strain evidence="1 2">120-4 pot B 10/14</strain>
    </source>
</reference>
<proteinExistence type="predicted"/>
<keyword evidence="2" id="KW-1185">Reference proteome</keyword>
<accession>A0ABN7XFK2</accession>
<gene>
    <name evidence="1" type="ORF">GMARGA_LOCUS42899</name>
</gene>
<name>A0ABN7XFK2_GIGMA</name>
<organism evidence="1 2">
    <name type="scientific">Gigaspora margarita</name>
    <dbReference type="NCBI Taxonomy" id="4874"/>
    <lineage>
        <taxon>Eukaryota</taxon>
        <taxon>Fungi</taxon>
        <taxon>Fungi incertae sedis</taxon>
        <taxon>Mucoromycota</taxon>
        <taxon>Glomeromycotina</taxon>
        <taxon>Glomeromycetes</taxon>
        <taxon>Diversisporales</taxon>
        <taxon>Gigasporaceae</taxon>
        <taxon>Gigaspora</taxon>
    </lineage>
</organism>
<feature type="non-terminal residue" evidence="1">
    <location>
        <position position="1"/>
    </location>
</feature>
<dbReference type="EMBL" id="CAJVQB010132997">
    <property type="protein sequence ID" value="CAG8854078.1"/>
    <property type="molecule type" value="Genomic_DNA"/>
</dbReference>
<feature type="non-terminal residue" evidence="1">
    <location>
        <position position="41"/>
    </location>
</feature>